<reference evidence="1" key="1">
    <citation type="submission" date="2014-11" db="EMBL/GenBank/DDBJ databases">
        <authorList>
            <person name="Amaro Gonzalez C."/>
        </authorList>
    </citation>
    <scope>NUCLEOTIDE SEQUENCE</scope>
</reference>
<protein>
    <submittedName>
        <fullName evidence="1">Uncharacterized protein</fullName>
    </submittedName>
</protein>
<name>A0A0E9VXC5_ANGAN</name>
<evidence type="ECO:0000313" key="1">
    <source>
        <dbReference type="EMBL" id="JAH81908.1"/>
    </source>
</evidence>
<proteinExistence type="predicted"/>
<dbReference type="AlphaFoldDB" id="A0A0E9VXC5"/>
<organism evidence="1">
    <name type="scientific">Anguilla anguilla</name>
    <name type="common">European freshwater eel</name>
    <name type="synonym">Muraena anguilla</name>
    <dbReference type="NCBI Taxonomy" id="7936"/>
    <lineage>
        <taxon>Eukaryota</taxon>
        <taxon>Metazoa</taxon>
        <taxon>Chordata</taxon>
        <taxon>Craniata</taxon>
        <taxon>Vertebrata</taxon>
        <taxon>Euteleostomi</taxon>
        <taxon>Actinopterygii</taxon>
        <taxon>Neopterygii</taxon>
        <taxon>Teleostei</taxon>
        <taxon>Anguilliformes</taxon>
        <taxon>Anguillidae</taxon>
        <taxon>Anguilla</taxon>
    </lineage>
</organism>
<dbReference type="EMBL" id="GBXM01026669">
    <property type="protein sequence ID" value="JAH81908.1"/>
    <property type="molecule type" value="Transcribed_RNA"/>
</dbReference>
<accession>A0A0E9VXC5</accession>
<reference evidence="1" key="2">
    <citation type="journal article" date="2015" name="Fish Shellfish Immunol.">
        <title>Early steps in the European eel (Anguilla anguilla)-Vibrio vulnificus interaction in the gills: Role of the RtxA13 toxin.</title>
        <authorList>
            <person name="Callol A."/>
            <person name="Pajuelo D."/>
            <person name="Ebbesson L."/>
            <person name="Teles M."/>
            <person name="MacKenzie S."/>
            <person name="Amaro C."/>
        </authorList>
    </citation>
    <scope>NUCLEOTIDE SEQUENCE</scope>
</reference>
<sequence length="61" mass="6689">MYAGGGSVWVPLAQVDNGRVCCYRGKGHPNILIQSLYSLGMCTLKRRHCMGCGRKLTQCSL</sequence>